<dbReference type="EMBL" id="AMYB01000012">
    <property type="protein sequence ID" value="OAC97952.1"/>
    <property type="molecule type" value="Genomic_DNA"/>
</dbReference>
<dbReference type="VEuPathDB" id="FungiDB:MUCCIDRAFT_116036"/>
<evidence type="ECO:0000313" key="2">
    <source>
        <dbReference type="EMBL" id="OAC97952.1"/>
    </source>
</evidence>
<reference evidence="2 3" key="1">
    <citation type="submission" date="2015-06" db="EMBL/GenBank/DDBJ databases">
        <title>Expansion of signal transduction pathways in fungi by whole-genome duplication.</title>
        <authorList>
            <consortium name="DOE Joint Genome Institute"/>
            <person name="Corrochano L.M."/>
            <person name="Kuo A."/>
            <person name="Marcet-Houben M."/>
            <person name="Polaino S."/>
            <person name="Salamov A."/>
            <person name="Villalobos J.M."/>
            <person name="Alvarez M.I."/>
            <person name="Avalos J."/>
            <person name="Benito E.P."/>
            <person name="Benoit I."/>
            <person name="Burger G."/>
            <person name="Camino L.P."/>
            <person name="Canovas D."/>
            <person name="Cerda-Olmedo E."/>
            <person name="Cheng J.-F."/>
            <person name="Dominguez A."/>
            <person name="Elias M."/>
            <person name="Eslava A.P."/>
            <person name="Glaser F."/>
            <person name="Grimwood J."/>
            <person name="Gutierrez G."/>
            <person name="Heitman J."/>
            <person name="Henrissat B."/>
            <person name="Iturriaga E.A."/>
            <person name="Lang B.F."/>
            <person name="Lavin J.L."/>
            <person name="Lee S."/>
            <person name="Li W."/>
            <person name="Lindquist E."/>
            <person name="Lopez-Garcia S."/>
            <person name="Luque E.M."/>
            <person name="Marcos A.T."/>
            <person name="Martin J."/>
            <person name="Mccluskey K."/>
            <person name="Medina H.R."/>
            <person name="Miralles-Duran A."/>
            <person name="Miyazaki A."/>
            <person name="Munoz-Torres E."/>
            <person name="Oguiza J.A."/>
            <person name="Ohm R."/>
            <person name="Olmedo M."/>
            <person name="Orejas M."/>
            <person name="Ortiz-Castellanos L."/>
            <person name="Pisabarro A.G."/>
            <person name="Rodriguez-Romero J."/>
            <person name="Ruiz-Herrera J."/>
            <person name="Ruiz-Vazquez R."/>
            <person name="Sanz C."/>
            <person name="Schackwitz W."/>
            <person name="Schmutz J."/>
            <person name="Shahriari M."/>
            <person name="Shelest E."/>
            <person name="Silva-Franco F."/>
            <person name="Soanes D."/>
            <person name="Syed K."/>
            <person name="Tagua V.G."/>
            <person name="Talbot N.J."/>
            <person name="Thon M."/>
            <person name="De Vries R.P."/>
            <person name="Wiebenga A."/>
            <person name="Yadav J.S."/>
            <person name="Braun E.L."/>
            <person name="Baker S."/>
            <person name="Garre V."/>
            <person name="Horwitz B."/>
            <person name="Torres-Martinez S."/>
            <person name="Idnurm A."/>
            <person name="Herrera-Estrella A."/>
            <person name="Gabaldon T."/>
            <person name="Grigoriev I.V."/>
        </authorList>
    </citation>
    <scope>NUCLEOTIDE SEQUENCE [LARGE SCALE GENOMIC DNA]</scope>
    <source>
        <strain evidence="2 3">CBS 277.49</strain>
    </source>
</reference>
<dbReference type="OrthoDB" id="2214060at2759"/>
<organism evidence="2 3">
    <name type="scientific">Mucor lusitanicus CBS 277.49</name>
    <dbReference type="NCBI Taxonomy" id="747725"/>
    <lineage>
        <taxon>Eukaryota</taxon>
        <taxon>Fungi</taxon>
        <taxon>Fungi incertae sedis</taxon>
        <taxon>Mucoromycota</taxon>
        <taxon>Mucoromycotina</taxon>
        <taxon>Mucoromycetes</taxon>
        <taxon>Mucorales</taxon>
        <taxon>Mucorineae</taxon>
        <taxon>Mucoraceae</taxon>
        <taxon>Mucor</taxon>
    </lineage>
</organism>
<accession>A0A168GRB6</accession>
<dbReference type="STRING" id="747725.A0A168GRB6"/>
<gene>
    <name evidence="2" type="ORF">MUCCIDRAFT_116036</name>
</gene>
<proteinExistence type="predicted"/>
<evidence type="ECO:0000256" key="1">
    <source>
        <dbReference type="SAM" id="MobiDB-lite"/>
    </source>
</evidence>
<protein>
    <submittedName>
        <fullName evidence="2">Uncharacterized protein</fullName>
    </submittedName>
</protein>
<dbReference type="AlphaFoldDB" id="A0A168GRB6"/>
<keyword evidence="3" id="KW-1185">Reference proteome</keyword>
<dbReference type="Proteomes" id="UP000077051">
    <property type="component" value="Unassembled WGS sequence"/>
</dbReference>
<sequence length="865" mass="97526">MPDSKVLASWTGAASVSTVIMDSIRIKARSKAPLVSVDPNKHVVEEGFPLYLSKNKNRHVQYFPEEQVVQRTNDFRPTPVVRAKQLKATTAKIYASAPEIADIAKQDLKTIMAEDLATMRTFEQLDPLKGNGIAVVDYLETSEVCVFGAGPSLSNLVLLVSEKKQCDTADYRVDLPFDSIDVRETIDLRYPVRQISMSALSTPHSIVFAVRTTSTIHLFSYDHKRNLRQLHYLHLAEATAADPRIDYAMPIHVEMSPYSKYEYVYTTNNGYTAVMDAVNNKTLFADLDPVPDTANYISRWRSCAYGKTPFTILIASPECIKEWNYSNDTLQANTLAISNDRIVAFKTSYKAELYCFATIESIVIMDSKRLDSPVVEWLHGLKDGLPSTLFLEDLSNHNWRIIAFSNESQRATMMEFEYTRNAAKSMTPTVRVLGLHQMPLSVYQFDDLNDTQESRIRSMGTAFNLRTCQHQEDATEGYAMFSILRVFEDGSVKVQYVALLPAKPDTIDSGRFLTKPRLVMDSVHSRFDKLQKSAKLAMLPSEKGVKTGEAELFTVKMTHFESYVEEDIQCGLTALTEQFKTAVSSRVRQLTAPTTFRALFDDDTFQKYDLEDLTDFLLEMEVHEDIERGRQITIPGVLRHCRPADPELNRKLKEAHEKETQLCKIIIHPLPHQDDPHTFQYLGRQSDLKFASTTTTKVLSNCWSIDDSRFDNLPFPTYDTSSVPQPEVFPSVNIYKRRRSSGTLFPEFTTTNSSHRETEAATVPTIVKSTPLPPIPKIKKTKAVSLPKTAKETPPSFSTQPAQTYASLSPHRPTSTQSSSQHLSVPQSPTNTFANVSTQPVEGAFASRKKVVQKKKKKTKSSGFK</sequence>
<comment type="caution">
    <text evidence="2">The sequence shown here is derived from an EMBL/GenBank/DDBJ whole genome shotgun (WGS) entry which is preliminary data.</text>
</comment>
<evidence type="ECO:0000313" key="3">
    <source>
        <dbReference type="Proteomes" id="UP000077051"/>
    </source>
</evidence>
<feature type="compositionally biased region" description="Polar residues" evidence="1">
    <location>
        <begin position="795"/>
        <end position="840"/>
    </location>
</feature>
<feature type="compositionally biased region" description="Basic residues" evidence="1">
    <location>
        <begin position="847"/>
        <end position="865"/>
    </location>
</feature>
<name>A0A168GRB6_MUCCL</name>
<feature type="region of interest" description="Disordered" evidence="1">
    <location>
        <begin position="745"/>
        <end position="865"/>
    </location>
</feature>